<gene>
    <name evidence="1" type="ORF">S06H3_59613</name>
</gene>
<protein>
    <submittedName>
        <fullName evidence="1">Uncharacterized protein</fullName>
    </submittedName>
</protein>
<organism evidence="1">
    <name type="scientific">marine sediment metagenome</name>
    <dbReference type="NCBI Taxonomy" id="412755"/>
    <lineage>
        <taxon>unclassified sequences</taxon>
        <taxon>metagenomes</taxon>
        <taxon>ecological metagenomes</taxon>
    </lineage>
</organism>
<evidence type="ECO:0000313" key="1">
    <source>
        <dbReference type="EMBL" id="GAI50693.1"/>
    </source>
</evidence>
<reference evidence="1" key="1">
    <citation type="journal article" date="2014" name="Front. Microbiol.">
        <title>High frequency of phylogenetically diverse reductive dehalogenase-homologous genes in deep subseafloor sedimentary metagenomes.</title>
        <authorList>
            <person name="Kawai M."/>
            <person name="Futagami T."/>
            <person name="Toyoda A."/>
            <person name="Takaki Y."/>
            <person name="Nishi S."/>
            <person name="Hori S."/>
            <person name="Arai W."/>
            <person name="Tsubouchi T."/>
            <person name="Morono Y."/>
            <person name="Uchiyama I."/>
            <person name="Ito T."/>
            <person name="Fujiyama A."/>
            <person name="Inagaki F."/>
            <person name="Takami H."/>
        </authorList>
    </citation>
    <scope>NUCLEOTIDE SEQUENCE</scope>
    <source>
        <strain evidence="1">Expedition CK06-06</strain>
    </source>
</reference>
<sequence length="38" mass="4466">YWSKISILKKMVGIFTQTLKQMTLLSKNDLNNYSDETL</sequence>
<proteinExistence type="predicted"/>
<dbReference type="EMBL" id="BARV01038759">
    <property type="protein sequence ID" value="GAI50693.1"/>
    <property type="molecule type" value="Genomic_DNA"/>
</dbReference>
<dbReference type="AlphaFoldDB" id="X1P4B7"/>
<comment type="caution">
    <text evidence="1">The sequence shown here is derived from an EMBL/GenBank/DDBJ whole genome shotgun (WGS) entry which is preliminary data.</text>
</comment>
<accession>X1P4B7</accession>
<feature type="non-terminal residue" evidence="1">
    <location>
        <position position="1"/>
    </location>
</feature>
<name>X1P4B7_9ZZZZ</name>